<dbReference type="STRING" id="658219.SAMN05216212_1057"/>
<dbReference type="AlphaFoldDB" id="A0A1G8XDW3"/>
<accession>A0A1G8XDW3</accession>
<dbReference type="RefSeq" id="WP_217631373.1">
    <property type="nucleotide sequence ID" value="NZ_FNFH01000002.1"/>
</dbReference>
<keyword evidence="2 4" id="KW-0808">Transferase</keyword>
<dbReference type="PANTHER" id="PTHR43861">
    <property type="entry name" value="TRANS-ACONITATE 2-METHYLTRANSFERASE-RELATED"/>
    <property type="match status" value="1"/>
</dbReference>
<dbReference type="Gene3D" id="3.40.50.150">
    <property type="entry name" value="Vaccinia Virus protein VP39"/>
    <property type="match status" value="1"/>
</dbReference>
<dbReference type="SUPFAM" id="SSF53335">
    <property type="entry name" value="S-adenosyl-L-methionine-dependent methyltransferases"/>
    <property type="match status" value="1"/>
</dbReference>
<feature type="domain" description="Methyltransferase" evidence="3">
    <location>
        <begin position="48"/>
        <end position="145"/>
    </location>
</feature>
<gene>
    <name evidence="4" type="ORF">SAMN05216212_1057</name>
</gene>
<sequence>MSLIEDFYDGLSPFYHLIYPDWESSVDRQGRQLADLIRNLWGSGAKSVLDVSCGIGTQSLGLAAEGFTVTGSDLSPASIDRARQEAASRGLDIRFSVCDMRKVEAHHPAEFDVVISADNSLPHLLTDSEIRQALKGMYSRLRPGGGCIITMRDYDQAERGRGLVKPYGVRESGGTRYLVWQVWGFEGDHYDLSMYFVADDMKSAAVKTHVMRSRYYAVSPDAVVELMRVAGFSEVQRLDGAFFQPVLVGRKCG</sequence>
<proteinExistence type="predicted"/>
<dbReference type="GO" id="GO:0032259">
    <property type="term" value="P:methylation"/>
    <property type="evidence" value="ECO:0007669"/>
    <property type="project" value="UniProtKB-KW"/>
</dbReference>
<keyword evidence="1 4" id="KW-0489">Methyltransferase</keyword>
<organism evidence="4 5">
    <name type="scientific">Microbulbifer yueqingensis</name>
    <dbReference type="NCBI Taxonomy" id="658219"/>
    <lineage>
        <taxon>Bacteria</taxon>
        <taxon>Pseudomonadati</taxon>
        <taxon>Pseudomonadota</taxon>
        <taxon>Gammaproteobacteria</taxon>
        <taxon>Cellvibrionales</taxon>
        <taxon>Microbulbiferaceae</taxon>
        <taxon>Microbulbifer</taxon>
    </lineage>
</organism>
<dbReference type="Proteomes" id="UP000199305">
    <property type="component" value="Unassembled WGS sequence"/>
</dbReference>
<protein>
    <submittedName>
        <fullName evidence="4">Methyltransferase domain-containing protein</fullName>
    </submittedName>
</protein>
<evidence type="ECO:0000256" key="1">
    <source>
        <dbReference type="ARBA" id="ARBA00022603"/>
    </source>
</evidence>
<evidence type="ECO:0000256" key="2">
    <source>
        <dbReference type="ARBA" id="ARBA00022679"/>
    </source>
</evidence>
<keyword evidence="5" id="KW-1185">Reference proteome</keyword>
<evidence type="ECO:0000259" key="3">
    <source>
        <dbReference type="Pfam" id="PF13649"/>
    </source>
</evidence>
<dbReference type="InterPro" id="IPR029063">
    <property type="entry name" value="SAM-dependent_MTases_sf"/>
</dbReference>
<dbReference type="EMBL" id="FNFH01000002">
    <property type="protein sequence ID" value="SDJ88661.1"/>
    <property type="molecule type" value="Genomic_DNA"/>
</dbReference>
<dbReference type="CDD" id="cd02440">
    <property type="entry name" value="AdoMet_MTases"/>
    <property type="match status" value="1"/>
</dbReference>
<dbReference type="Pfam" id="PF13649">
    <property type="entry name" value="Methyltransf_25"/>
    <property type="match status" value="1"/>
</dbReference>
<evidence type="ECO:0000313" key="5">
    <source>
        <dbReference type="Proteomes" id="UP000199305"/>
    </source>
</evidence>
<dbReference type="GO" id="GO:0008168">
    <property type="term" value="F:methyltransferase activity"/>
    <property type="evidence" value="ECO:0007669"/>
    <property type="project" value="UniProtKB-KW"/>
</dbReference>
<evidence type="ECO:0000313" key="4">
    <source>
        <dbReference type="EMBL" id="SDJ88661.1"/>
    </source>
</evidence>
<dbReference type="PANTHER" id="PTHR43861:SF1">
    <property type="entry name" value="TRANS-ACONITATE 2-METHYLTRANSFERASE"/>
    <property type="match status" value="1"/>
</dbReference>
<name>A0A1G8XDW3_9GAMM</name>
<dbReference type="InterPro" id="IPR041698">
    <property type="entry name" value="Methyltransf_25"/>
</dbReference>
<reference evidence="5" key="1">
    <citation type="submission" date="2016-10" db="EMBL/GenBank/DDBJ databases">
        <authorList>
            <person name="Varghese N."/>
            <person name="Submissions S."/>
        </authorList>
    </citation>
    <scope>NUCLEOTIDE SEQUENCE [LARGE SCALE GENOMIC DNA]</scope>
    <source>
        <strain evidence="5">CGMCC 1.10658</strain>
    </source>
</reference>